<dbReference type="InterPro" id="IPR011055">
    <property type="entry name" value="Dup_hybrid_motif"/>
</dbReference>
<accession>A0ABQ1LQX6</accession>
<reference evidence="4" key="1">
    <citation type="journal article" date="2019" name="Int. J. Syst. Evol. Microbiol.">
        <title>The Global Catalogue of Microorganisms (GCM) 10K type strain sequencing project: providing services to taxonomists for standard genome sequencing and annotation.</title>
        <authorList>
            <consortium name="The Broad Institute Genomics Platform"/>
            <consortium name="The Broad Institute Genome Sequencing Center for Infectious Disease"/>
            <person name="Wu L."/>
            <person name="Ma J."/>
        </authorList>
    </citation>
    <scope>NUCLEOTIDE SEQUENCE [LARGE SCALE GENOMIC DNA]</scope>
    <source>
        <strain evidence="4">CGMCC 1.15342</strain>
    </source>
</reference>
<dbReference type="Pfam" id="PF01551">
    <property type="entry name" value="Peptidase_M23"/>
    <property type="match status" value="1"/>
</dbReference>
<protein>
    <recommendedName>
        <fullName evidence="2">M23ase beta-sheet core domain-containing protein</fullName>
    </recommendedName>
</protein>
<evidence type="ECO:0000313" key="4">
    <source>
        <dbReference type="Proteomes" id="UP000597338"/>
    </source>
</evidence>
<dbReference type="PANTHER" id="PTHR21666:SF289">
    <property type="entry name" value="L-ALA--D-GLU ENDOPEPTIDASE"/>
    <property type="match status" value="1"/>
</dbReference>
<name>A0ABQ1LQX6_9SPHI</name>
<proteinExistence type="predicted"/>
<evidence type="ECO:0000313" key="3">
    <source>
        <dbReference type="EMBL" id="GGC28369.1"/>
    </source>
</evidence>
<dbReference type="RefSeq" id="WP_188750254.1">
    <property type="nucleotide sequence ID" value="NZ_BMIK01000005.1"/>
</dbReference>
<organism evidence="3 4">
    <name type="scientific">Parapedobacter defluvii</name>
    <dbReference type="NCBI Taxonomy" id="2045106"/>
    <lineage>
        <taxon>Bacteria</taxon>
        <taxon>Pseudomonadati</taxon>
        <taxon>Bacteroidota</taxon>
        <taxon>Sphingobacteriia</taxon>
        <taxon>Sphingobacteriales</taxon>
        <taxon>Sphingobacteriaceae</taxon>
        <taxon>Parapedobacter</taxon>
    </lineage>
</organism>
<keyword evidence="1" id="KW-0732">Signal</keyword>
<dbReference type="InterPro" id="IPR016047">
    <property type="entry name" value="M23ase_b-sheet_dom"/>
</dbReference>
<evidence type="ECO:0000259" key="2">
    <source>
        <dbReference type="Pfam" id="PF01551"/>
    </source>
</evidence>
<evidence type="ECO:0000256" key="1">
    <source>
        <dbReference type="ARBA" id="ARBA00022729"/>
    </source>
</evidence>
<dbReference type="Gene3D" id="2.70.70.10">
    <property type="entry name" value="Glucose Permease (Domain IIA)"/>
    <property type="match status" value="1"/>
</dbReference>
<gene>
    <name evidence="3" type="ORF">GCM10011386_20510</name>
</gene>
<dbReference type="PANTHER" id="PTHR21666">
    <property type="entry name" value="PEPTIDASE-RELATED"/>
    <property type="match status" value="1"/>
</dbReference>
<dbReference type="InterPro" id="IPR050570">
    <property type="entry name" value="Cell_wall_metabolism_enzyme"/>
</dbReference>
<dbReference type="Proteomes" id="UP000597338">
    <property type="component" value="Unassembled WGS sequence"/>
</dbReference>
<dbReference type="SUPFAM" id="SSF51261">
    <property type="entry name" value="Duplicated hybrid motif"/>
    <property type="match status" value="1"/>
</dbReference>
<dbReference type="CDD" id="cd12797">
    <property type="entry name" value="M23_peptidase"/>
    <property type="match status" value="1"/>
</dbReference>
<dbReference type="EMBL" id="BMIK01000005">
    <property type="protein sequence ID" value="GGC28369.1"/>
    <property type="molecule type" value="Genomic_DNA"/>
</dbReference>
<feature type="domain" description="M23ase beta-sheet core" evidence="2">
    <location>
        <begin position="91"/>
        <end position="183"/>
    </location>
</feature>
<comment type="caution">
    <text evidence="3">The sequence shown here is derived from an EMBL/GenBank/DDBJ whole genome shotgun (WGS) entry which is preliminary data.</text>
</comment>
<keyword evidence="4" id="KW-1185">Reference proteome</keyword>
<sequence>MTLSGLNLPIFLIMLFLPHLILAQVPTKRIALYPMEGSTPVREAPVIAMNHNDIHVLPNPSAPKVVMPLAEYRITSGFGWRRHPVTGKQGFHNGIDLAIRAGVVRSMMQGTVESTGYHRNLGNYVCIDHGFVKSTYGHLSRVTVINGQSVSAGYPVGITGNTGRTTGEHLHFSIRRNGTYIDPWKFLQSILQHIENEK</sequence>